<proteinExistence type="inferred from homology"/>
<feature type="transmembrane region" description="Helical" evidence="8">
    <location>
        <begin position="139"/>
        <end position="162"/>
    </location>
</feature>
<dbReference type="STRING" id="1533.SAMN05443638_10989"/>
<evidence type="ECO:0000256" key="4">
    <source>
        <dbReference type="ARBA" id="ARBA00022475"/>
    </source>
</evidence>
<reference evidence="9 10" key="1">
    <citation type="submission" date="2016-11" db="EMBL/GenBank/DDBJ databases">
        <authorList>
            <person name="Jaros S."/>
            <person name="Januszkiewicz K."/>
            <person name="Wedrychowicz H."/>
        </authorList>
    </citation>
    <scope>NUCLEOTIDE SEQUENCE [LARGE SCALE GENOMIC DNA]</scope>
    <source>
        <strain evidence="9 10">DSM 2631</strain>
    </source>
</reference>
<keyword evidence="10" id="KW-1185">Reference proteome</keyword>
<feature type="transmembrane region" description="Helical" evidence="8">
    <location>
        <begin position="20"/>
        <end position="43"/>
    </location>
</feature>
<feature type="transmembrane region" description="Helical" evidence="8">
    <location>
        <begin position="216"/>
        <end position="237"/>
    </location>
</feature>
<evidence type="ECO:0000313" key="9">
    <source>
        <dbReference type="EMBL" id="SHE74121.1"/>
    </source>
</evidence>
<dbReference type="EMBL" id="FQVM01000009">
    <property type="protein sequence ID" value="SHE74121.1"/>
    <property type="molecule type" value="Genomic_DNA"/>
</dbReference>
<accession>A0A1M4VYN4</accession>
<dbReference type="InterPro" id="IPR037294">
    <property type="entry name" value="ABC_BtuC-like"/>
</dbReference>
<organism evidence="9 10">
    <name type="scientific">Clostridium fallax</name>
    <dbReference type="NCBI Taxonomy" id="1533"/>
    <lineage>
        <taxon>Bacteria</taxon>
        <taxon>Bacillati</taxon>
        <taxon>Bacillota</taxon>
        <taxon>Clostridia</taxon>
        <taxon>Eubacteriales</taxon>
        <taxon>Clostridiaceae</taxon>
        <taxon>Clostridium</taxon>
    </lineage>
</organism>
<feature type="transmembrane region" description="Helical" evidence="8">
    <location>
        <begin position="115"/>
        <end position="133"/>
    </location>
</feature>
<evidence type="ECO:0000256" key="8">
    <source>
        <dbReference type="SAM" id="Phobius"/>
    </source>
</evidence>
<dbReference type="PANTHER" id="PTHR30472">
    <property type="entry name" value="FERRIC ENTEROBACTIN TRANSPORT SYSTEM PERMEASE PROTEIN"/>
    <property type="match status" value="1"/>
</dbReference>
<dbReference type="GO" id="GO:0005886">
    <property type="term" value="C:plasma membrane"/>
    <property type="evidence" value="ECO:0007669"/>
    <property type="project" value="UniProtKB-SubCell"/>
</dbReference>
<dbReference type="GO" id="GO:0033214">
    <property type="term" value="P:siderophore-iron import into cell"/>
    <property type="evidence" value="ECO:0007669"/>
    <property type="project" value="TreeGrafter"/>
</dbReference>
<dbReference type="SUPFAM" id="SSF81345">
    <property type="entry name" value="ABC transporter involved in vitamin B12 uptake, BtuC"/>
    <property type="match status" value="1"/>
</dbReference>
<keyword evidence="6 8" id="KW-1133">Transmembrane helix</keyword>
<keyword evidence="4" id="KW-1003">Cell membrane</keyword>
<feature type="transmembrane region" description="Helical" evidence="8">
    <location>
        <begin position="83"/>
        <end position="103"/>
    </location>
</feature>
<evidence type="ECO:0000256" key="1">
    <source>
        <dbReference type="ARBA" id="ARBA00004651"/>
    </source>
</evidence>
<evidence type="ECO:0000313" key="10">
    <source>
        <dbReference type="Proteomes" id="UP000184035"/>
    </source>
</evidence>
<gene>
    <name evidence="9" type="ORF">SAMN05443638_10989</name>
</gene>
<dbReference type="Gene3D" id="1.10.3470.10">
    <property type="entry name" value="ABC transporter involved in vitamin B12 uptake, BtuC"/>
    <property type="match status" value="1"/>
</dbReference>
<keyword evidence="5 8" id="KW-0812">Transmembrane</keyword>
<dbReference type="GO" id="GO:0022857">
    <property type="term" value="F:transmembrane transporter activity"/>
    <property type="evidence" value="ECO:0007669"/>
    <property type="project" value="InterPro"/>
</dbReference>
<dbReference type="InterPro" id="IPR000522">
    <property type="entry name" value="ABC_transptr_permease_BtuC"/>
</dbReference>
<evidence type="ECO:0000256" key="6">
    <source>
        <dbReference type="ARBA" id="ARBA00022989"/>
    </source>
</evidence>
<comment type="similarity">
    <text evidence="2">Belongs to the binding-protein-dependent transport system permease family. FecCD subfamily.</text>
</comment>
<comment type="subcellular location">
    <subcellularLocation>
        <location evidence="1">Cell membrane</location>
        <topology evidence="1">Multi-pass membrane protein</topology>
    </subcellularLocation>
</comment>
<feature type="transmembrane region" description="Helical" evidence="8">
    <location>
        <begin position="306"/>
        <end position="324"/>
    </location>
</feature>
<evidence type="ECO:0000256" key="5">
    <source>
        <dbReference type="ARBA" id="ARBA00022692"/>
    </source>
</evidence>
<protein>
    <submittedName>
        <fullName evidence="9">Iron complex transport system permease protein</fullName>
    </submittedName>
</protein>
<dbReference type="CDD" id="cd06550">
    <property type="entry name" value="TM_ABC_iron-siderophores_like"/>
    <property type="match status" value="1"/>
</dbReference>
<feature type="transmembrane region" description="Helical" evidence="8">
    <location>
        <begin position="174"/>
        <end position="196"/>
    </location>
</feature>
<feature type="transmembrane region" description="Helical" evidence="8">
    <location>
        <begin position="336"/>
        <end position="353"/>
    </location>
</feature>
<evidence type="ECO:0000256" key="2">
    <source>
        <dbReference type="ARBA" id="ARBA00007935"/>
    </source>
</evidence>
<dbReference type="AlphaFoldDB" id="A0A1M4VYN4"/>
<dbReference type="Pfam" id="PF01032">
    <property type="entry name" value="FecCD"/>
    <property type="match status" value="1"/>
</dbReference>
<evidence type="ECO:0000256" key="3">
    <source>
        <dbReference type="ARBA" id="ARBA00022448"/>
    </source>
</evidence>
<name>A0A1M4VYN4_9CLOT</name>
<keyword evidence="3" id="KW-0813">Transport</keyword>
<sequence>MDINKGSSIKLKGKTFNKLILIIIILTLILAISMVLSVTFGAANLSPYDAYKIIIYKIFHIPIGNVDSLIKSTSYDIVWLIRFPRVLLGAVVGMALAVVGVVMQATVQNPLADPYILGLSSGASLGATFSIIIGFNGILLGFGVTFGAFLGSLVSAVLVFLLSNIGEKITSEKLVLSGMIIGSICSAFTSFIIYLADNSEKIKTVTFWMMGSLAGASWKNIGLPLILVIIALVYLFFQFRILNTMLLGDDNGITLGIDISKYRKIYMVICSLITGILVCICGIIGFVGLIIPHIVRMVVGSDHKKLLPISALVGGIFLVWTDVFSRTIMHNMELPIGILTSMLGAPCLMWLMIKKSYKTGGR</sequence>
<dbReference type="OrthoDB" id="9792889at2"/>
<keyword evidence="7 8" id="KW-0472">Membrane</keyword>
<evidence type="ECO:0000256" key="7">
    <source>
        <dbReference type="ARBA" id="ARBA00023136"/>
    </source>
</evidence>
<dbReference type="PANTHER" id="PTHR30472:SF25">
    <property type="entry name" value="ABC TRANSPORTER PERMEASE PROTEIN MJ0876-RELATED"/>
    <property type="match status" value="1"/>
</dbReference>
<dbReference type="FunFam" id="1.10.3470.10:FF:000001">
    <property type="entry name" value="Vitamin B12 ABC transporter permease BtuC"/>
    <property type="match status" value="1"/>
</dbReference>
<dbReference type="Proteomes" id="UP000184035">
    <property type="component" value="Unassembled WGS sequence"/>
</dbReference>
<feature type="transmembrane region" description="Helical" evidence="8">
    <location>
        <begin position="265"/>
        <end position="294"/>
    </location>
</feature>
<dbReference type="RefSeq" id="WP_072895163.1">
    <property type="nucleotide sequence ID" value="NZ_FQVM01000009.1"/>
</dbReference>